<dbReference type="EMBL" id="CP048222">
    <property type="protein sequence ID" value="QHT69019.1"/>
    <property type="molecule type" value="Genomic_DNA"/>
</dbReference>
<dbReference type="Proteomes" id="UP000480178">
    <property type="component" value="Chromosome"/>
</dbReference>
<organism evidence="5 6">
    <name type="scientific">Rhodocytophaga rosea</name>
    <dbReference type="NCBI Taxonomy" id="2704465"/>
    <lineage>
        <taxon>Bacteria</taxon>
        <taxon>Pseudomonadati</taxon>
        <taxon>Bacteroidota</taxon>
        <taxon>Cytophagia</taxon>
        <taxon>Cytophagales</taxon>
        <taxon>Rhodocytophagaceae</taxon>
        <taxon>Rhodocytophaga</taxon>
    </lineage>
</organism>
<evidence type="ECO:0000259" key="1">
    <source>
        <dbReference type="Pfam" id="PF12080"/>
    </source>
</evidence>
<evidence type="ECO:0000259" key="4">
    <source>
        <dbReference type="Pfam" id="PF21602"/>
    </source>
</evidence>
<dbReference type="InterPro" id="IPR022720">
    <property type="entry name" value="Motility-assoc_prot_GldM_N"/>
</dbReference>
<dbReference type="KEGG" id="rhoz:GXP67_21395"/>
<sequence length="540" mass="58138">MAGGKETPRQKMIGMMYLVLTALLALQVSSAIIDKFKFLNDSLELANDKATKDNQAILTAIKGADNTQRNAGFMKKAEEIKQETAKTMAYLEGLKKELIVKTGDIDPETGNFKNPNAEADVEALMIGGNKNGKGYEMRTELNRLSDYLSQTSAQLNKLDERIKVKIEPLAVEPKDIPSVKRDPVQSAKDFAEFNFGQTPLVAALATISQKQSEIARYETAFLESISKIVEGQIIVADQFMAIAAPVSSVVAEGSEYEAKMFVASFSSSTKPTMTASGNPIAVDASGMGTVKFKAGPGAYDKNGQAKKEWVGQIKVPMPGGRDTVFTVKQEYTVVKPVIKVESKALKALYLRCANDLIVSVPALGASYKPSFSGSGAAIIPGQNGEVRIVPTGTQVELVVSNSGSRIGAETFSVKGIPTPTLRFLGGTGAELDDRNGVSPNQAGRITVKAEPDESFKETNPLDARYKVTEFEVTLARGRNVVGSPKKITGTDNAAIADLMAQAKPGDRIRIDVRQVSRMNYKGEIEPVKMKGSTIRNIPIN</sequence>
<dbReference type="InterPro" id="IPR048405">
    <property type="entry name" value="GldM_Ig-like-1"/>
</dbReference>
<feature type="domain" description="Gliding motility-associated protein GldM N-terminal" evidence="2">
    <location>
        <begin position="32"/>
        <end position="225"/>
    </location>
</feature>
<evidence type="ECO:0000313" key="5">
    <source>
        <dbReference type="EMBL" id="QHT69019.1"/>
    </source>
</evidence>
<feature type="domain" description="Gliding motility-associated protein GldM first immunoglobulin-like" evidence="3">
    <location>
        <begin position="234"/>
        <end position="335"/>
    </location>
</feature>
<evidence type="ECO:0000313" key="6">
    <source>
        <dbReference type="Proteomes" id="UP000480178"/>
    </source>
</evidence>
<dbReference type="InterPro" id="IPR022719">
    <property type="entry name" value="Motility-assoc_prot_GldM_C"/>
</dbReference>
<keyword evidence="6" id="KW-1185">Reference proteome</keyword>
<gene>
    <name evidence="5" type="primary">gldM</name>
    <name evidence="5" type="ORF">GXP67_21395</name>
</gene>
<accession>A0A6C0GLY8</accession>
<dbReference type="InterPro" id="IPR019859">
    <property type="entry name" value="Motility-assoc_prot_GldM"/>
</dbReference>
<dbReference type="NCBIfam" id="TIGR03517">
    <property type="entry name" value="GldM_gliding"/>
    <property type="match status" value="1"/>
</dbReference>
<dbReference type="RefSeq" id="WP_162445014.1">
    <property type="nucleotide sequence ID" value="NZ_CP048222.1"/>
</dbReference>
<dbReference type="AlphaFoldDB" id="A0A6C0GLY8"/>
<feature type="domain" description="Gliding motility-associated protein GldM C-terminal" evidence="1">
    <location>
        <begin position="417"/>
        <end position="540"/>
    </location>
</feature>
<evidence type="ECO:0000259" key="3">
    <source>
        <dbReference type="Pfam" id="PF21601"/>
    </source>
</evidence>
<proteinExistence type="predicted"/>
<name>A0A6C0GLY8_9BACT</name>
<dbReference type="InterPro" id="IPR048406">
    <property type="entry name" value="GldM_Ig-like-2"/>
</dbReference>
<protein>
    <submittedName>
        <fullName evidence="5">Gliding motility protein GldM</fullName>
    </submittedName>
</protein>
<dbReference type="Pfam" id="PF21601">
    <property type="entry name" value="GldM_2nd"/>
    <property type="match status" value="1"/>
</dbReference>
<dbReference type="Pfam" id="PF21602">
    <property type="entry name" value="GldM_3rd"/>
    <property type="match status" value="1"/>
</dbReference>
<dbReference type="Pfam" id="PF12080">
    <property type="entry name" value="GldM_4th"/>
    <property type="match status" value="1"/>
</dbReference>
<dbReference type="Pfam" id="PF12081">
    <property type="entry name" value="GldM_1st"/>
    <property type="match status" value="1"/>
</dbReference>
<evidence type="ECO:0000259" key="2">
    <source>
        <dbReference type="Pfam" id="PF12081"/>
    </source>
</evidence>
<feature type="domain" description="Gliding motility-associated protein GldM second immunoglobulin-like" evidence="4">
    <location>
        <begin position="337"/>
        <end position="414"/>
    </location>
</feature>
<reference evidence="5 6" key="1">
    <citation type="submission" date="2020-01" db="EMBL/GenBank/DDBJ databases">
        <authorList>
            <person name="Kim M.K."/>
        </authorList>
    </citation>
    <scope>NUCLEOTIDE SEQUENCE [LARGE SCALE GENOMIC DNA]</scope>
    <source>
        <strain evidence="5 6">172606-1</strain>
    </source>
</reference>